<evidence type="ECO:0000259" key="1">
    <source>
        <dbReference type="PROSITE" id="PS50801"/>
    </source>
</evidence>
<name>A0A5D4SID5_9BACI</name>
<dbReference type="AlphaFoldDB" id="A0A5D4SID5"/>
<dbReference type="InterPro" id="IPR002645">
    <property type="entry name" value="STAS_dom"/>
</dbReference>
<dbReference type="RefSeq" id="WP_148950370.1">
    <property type="nucleotide sequence ID" value="NZ_VTES01000005.1"/>
</dbReference>
<evidence type="ECO:0000313" key="2">
    <source>
        <dbReference type="EMBL" id="TYS61852.1"/>
    </source>
</evidence>
<dbReference type="PROSITE" id="PS50801">
    <property type="entry name" value="STAS"/>
    <property type="match status" value="1"/>
</dbReference>
<dbReference type="Gene3D" id="3.30.750.24">
    <property type="entry name" value="STAS domain"/>
    <property type="match status" value="1"/>
</dbReference>
<dbReference type="PANTHER" id="PTHR33745:SF8">
    <property type="entry name" value="BLUE-LIGHT PHOTORECEPTOR"/>
    <property type="match status" value="1"/>
</dbReference>
<feature type="domain" description="STAS" evidence="1">
    <location>
        <begin position="26"/>
        <end position="137"/>
    </location>
</feature>
<gene>
    <name evidence="2" type="ORF">FZD47_17290</name>
</gene>
<sequence>MALAREKVTVVKERTEELSTLVNELSTPIIPVLKGIVVVPLIGNFNDERLSNFIERSLLEFSRLKANYLLIDLTGVKGLDSYTIEGIQKLILSIRLIGGECFIVGISSDQAIQISHSNIQFSKVQTFSTLQHGVEYAIGQNGFEIKEKKA</sequence>
<evidence type="ECO:0000313" key="3">
    <source>
        <dbReference type="Proteomes" id="UP000323732"/>
    </source>
</evidence>
<protein>
    <submittedName>
        <fullName evidence="2">STAS domain-containing protein</fullName>
    </submittedName>
</protein>
<comment type="caution">
    <text evidence="2">The sequence shown here is derived from an EMBL/GenBank/DDBJ whole genome shotgun (WGS) entry which is preliminary data.</text>
</comment>
<reference evidence="2 3" key="1">
    <citation type="submission" date="2019-08" db="EMBL/GenBank/DDBJ databases">
        <title>Bacillus genomes from the desert of Cuatro Cienegas, Coahuila.</title>
        <authorList>
            <person name="Olmedo-Alvarez G."/>
        </authorList>
    </citation>
    <scope>NUCLEOTIDE SEQUENCE [LARGE SCALE GENOMIC DNA]</scope>
    <source>
        <strain evidence="2 3">CH37_1T</strain>
    </source>
</reference>
<dbReference type="SUPFAM" id="SSF52091">
    <property type="entry name" value="SpoIIaa-like"/>
    <property type="match status" value="1"/>
</dbReference>
<proteinExistence type="predicted"/>
<dbReference type="Pfam" id="PF01740">
    <property type="entry name" value="STAS"/>
    <property type="match status" value="1"/>
</dbReference>
<dbReference type="PANTHER" id="PTHR33745">
    <property type="entry name" value="RSBT ANTAGONIST PROTEIN RSBS-RELATED"/>
    <property type="match status" value="1"/>
</dbReference>
<dbReference type="EMBL" id="VTES01000005">
    <property type="protein sequence ID" value="TYS61852.1"/>
    <property type="molecule type" value="Genomic_DNA"/>
</dbReference>
<dbReference type="InterPro" id="IPR051932">
    <property type="entry name" value="Bact_StressResp_Reg"/>
</dbReference>
<accession>A0A5D4SID5</accession>
<organism evidence="2 3">
    <name type="scientific">Bacillus infantis</name>
    <dbReference type="NCBI Taxonomy" id="324767"/>
    <lineage>
        <taxon>Bacteria</taxon>
        <taxon>Bacillati</taxon>
        <taxon>Bacillota</taxon>
        <taxon>Bacilli</taxon>
        <taxon>Bacillales</taxon>
        <taxon>Bacillaceae</taxon>
        <taxon>Bacillus</taxon>
    </lineage>
</organism>
<dbReference type="InterPro" id="IPR036513">
    <property type="entry name" value="STAS_dom_sf"/>
</dbReference>
<dbReference type="CDD" id="cd07041">
    <property type="entry name" value="STAS_RsbR_RsbS_like"/>
    <property type="match status" value="1"/>
</dbReference>
<dbReference type="Proteomes" id="UP000323732">
    <property type="component" value="Unassembled WGS sequence"/>
</dbReference>